<reference evidence="1 2" key="1">
    <citation type="journal article" date="2021" name="BMC Genomics">
        <title>Datura genome reveals duplications of psychoactive alkaloid biosynthetic genes and high mutation rate following tissue culture.</title>
        <authorList>
            <person name="Rajewski A."/>
            <person name="Carter-House D."/>
            <person name="Stajich J."/>
            <person name="Litt A."/>
        </authorList>
    </citation>
    <scope>NUCLEOTIDE SEQUENCE [LARGE SCALE GENOMIC DNA]</scope>
    <source>
        <strain evidence="1">AR-01</strain>
    </source>
</reference>
<evidence type="ECO:0000313" key="1">
    <source>
        <dbReference type="EMBL" id="MCD7454489.1"/>
    </source>
</evidence>
<proteinExistence type="predicted"/>
<keyword evidence="2" id="KW-1185">Reference proteome</keyword>
<dbReference type="EMBL" id="JACEIK010000304">
    <property type="protein sequence ID" value="MCD7454489.1"/>
    <property type="molecule type" value="Genomic_DNA"/>
</dbReference>
<sequence length="121" mass="13653">VLERRFENYLKVVSDVSFEDTIVDNKDDNNDVDKKILVEENSTRGAILQGGKGVVTAHGVEEEFNDPYYNLSDGDDDFRDVIDDQQVKKEAQMQGLYDSSSPHIERRFIFTATHQAAPAGN</sequence>
<feature type="non-terminal residue" evidence="1">
    <location>
        <position position="1"/>
    </location>
</feature>
<name>A0ABS8S663_DATST</name>
<gene>
    <name evidence="1" type="ORF">HAX54_025068</name>
</gene>
<accession>A0ABS8S663</accession>
<comment type="caution">
    <text evidence="1">The sequence shown here is derived from an EMBL/GenBank/DDBJ whole genome shotgun (WGS) entry which is preliminary data.</text>
</comment>
<organism evidence="1 2">
    <name type="scientific">Datura stramonium</name>
    <name type="common">Jimsonweed</name>
    <name type="synonym">Common thornapple</name>
    <dbReference type="NCBI Taxonomy" id="4076"/>
    <lineage>
        <taxon>Eukaryota</taxon>
        <taxon>Viridiplantae</taxon>
        <taxon>Streptophyta</taxon>
        <taxon>Embryophyta</taxon>
        <taxon>Tracheophyta</taxon>
        <taxon>Spermatophyta</taxon>
        <taxon>Magnoliopsida</taxon>
        <taxon>eudicotyledons</taxon>
        <taxon>Gunneridae</taxon>
        <taxon>Pentapetalae</taxon>
        <taxon>asterids</taxon>
        <taxon>lamiids</taxon>
        <taxon>Solanales</taxon>
        <taxon>Solanaceae</taxon>
        <taxon>Solanoideae</taxon>
        <taxon>Datureae</taxon>
        <taxon>Datura</taxon>
    </lineage>
</organism>
<dbReference type="Proteomes" id="UP000823775">
    <property type="component" value="Unassembled WGS sequence"/>
</dbReference>
<evidence type="ECO:0000313" key="2">
    <source>
        <dbReference type="Proteomes" id="UP000823775"/>
    </source>
</evidence>
<protein>
    <submittedName>
        <fullName evidence="1">Uncharacterized protein</fullName>
    </submittedName>
</protein>